<evidence type="ECO:0000313" key="3">
    <source>
        <dbReference type="EMBL" id="OIQ83391.1"/>
    </source>
</evidence>
<evidence type="ECO:0008006" key="4">
    <source>
        <dbReference type="Google" id="ProtNLM"/>
    </source>
</evidence>
<organism evidence="3">
    <name type="scientific">mine drainage metagenome</name>
    <dbReference type="NCBI Taxonomy" id="410659"/>
    <lineage>
        <taxon>unclassified sequences</taxon>
        <taxon>metagenomes</taxon>
        <taxon>ecological metagenomes</taxon>
    </lineage>
</organism>
<comment type="caution">
    <text evidence="3">The sequence shown here is derived from an EMBL/GenBank/DDBJ whole genome shotgun (WGS) entry which is preliminary data.</text>
</comment>
<sequence length="201" mass="22624">MFSRRKTDATPATAPTDVTSTTGSGKGHPTPRRKQAEAANKRPLVPAGRTGNSKSVRAAERAAAKVRREQEYQAMVTGDDRHLPARDRGPVRRFVRDYIDARRTMLEYMLPGVLGFLVVQILAQQVSSYAYLAVLIAFYLFVIATVVDVVLMWRRLRKRLIAKFGPTTSMQGLVLYTVSRSSQIRRTRMPRPQVKRGEHPS</sequence>
<dbReference type="EMBL" id="MLJW01000707">
    <property type="protein sequence ID" value="OIQ83391.1"/>
    <property type="molecule type" value="Genomic_DNA"/>
</dbReference>
<keyword evidence="2" id="KW-1133">Transmembrane helix</keyword>
<dbReference type="AlphaFoldDB" id="A0A1J5QU28"/>
<reference evidence="3" key="1">
    <citation type="submission" date="2016-10" db="EMBL/GenBank/DDBJ databases">
        <title>Sequence of Gallionella enrichment culture.</title>
        <authorList>
            <person name="Poehlein A."/>
            <person name="Muehling M."/>
            <person name="Daniel R."/>
        </authorList>
    </citation>
    <scope>NUCLEOTIDE SEQUENCE</scope>
</reference>
<dbReference type="InterPro" id="IPR021403">
    <property type="entry name" value="DUF3043"/>
</dbReference>
<name>A0A1J5QU28_9ZZZZ</name>
<accession>A0A1J5QU28</accession>
<keyword evidence="2" id="KW-0472">Membrane</keyword>
<feature type="compositionally biased region" description="Low complexity" evidence="1">
    <location>
        <begin position="9"/>
        <end position="22"/>
    </location>
</feature>
<feature type="transmembrane region" description="Helical" evidence="2">
    <location>
        <begin position="105"/>
        <end position="123"/>
    </location>
</feature>
<evidence type="ECO:0000256" key="2">
    <source>
        <dbReference type="SAM" id="Phobius"/>
    </source>
</evidence>
<dbReference type="Pfam" id="PF11241">
    <property type="entry name" value="DUF3043"/>
    <property type="match status" value="1"/>
</dbReference>
<proteinExistence type="predicted"/>
<feature type="transmembrane region" description="Helical" evidence="2">
    <location>
        <begin position="129"/>
        <end position="153"/>
    </location>
</feature>
<protein>
    <recommendedName>
        <fullName evidence="4">DUF3043 domain-containing protein</fullName>
    </recommendedName>
</protein>
<gene>
    <name evidence="3" type="ORF">GALL_347990</name>
</gene>
<feature type="region of interest" description="Disordered" evidence="1">
    <location>
        <begin position="1"/>
        <end position="60"/>
    </location>
</feature>
<evidence type="ECO:0000256" key="1">
    <source>
        <dbReference type="SAM" id="MobiDB-lite"/>
    </source>
</evidence>
<keyword evidence="2" id="KW-0812">Transmembrane</keyword>